<dbReference type="Proteomes" id="UP000799767">
    <property type="component" value="Unassembled WGS sequence"/>
</dbReference>
<proteinExistence type="predicted"/>
<reference evidence="2" key="1">
    <citation type="journal article" date="2020" name="Stud. Mycol.">
        <title>101 Dothideomycetes genomes: a test case for predicting lifestyles and emergence of pathogens.</title>
        <authorList>
            <person name="Haridas S."/>
            <person name="Albert R."/>
            <person name="Binder M."/>
            <person name="Bloem J."/>
            <person name="Labutti K."/>
            <person name="Salamov A."/>
            <person name="Andreopoulos B."/>
            <person name="Baker S."/>
            <person name="Barry K."/>
            <person name="Bills G."/>
            <person name="Bluhm B."/>
            <person name="Cannon C."/>
            <person name="Castanera R."/>
            <person name="Culley D."/>
            <person name="Daum C."/>
            <person name="Ezra D."/>
            <person name="Gonzalez J."/>
            <person name="Henrissat B."/>
            <person name="Kuo A."/>
            <person name="Liang C."/>
            <person name="Lipzen A."/>
            <person name="Lutzoni F."/>
            <person name="Magnuson J."/>
            <person name="Mondo S."/>
            <person name="Nolan M."/>
            <person name="Ohm R."/>
            <person name="Pangilinan J."/>
            <person name="Park H.-J."/>
            <person name="Ramirez L."/>
            <person name="Alfaro M."/>
            <person name="Sun H."/>
            <person name="Tritt A."/>
            <person name="Yoshinaga Y."/>
            <person name="Zwiers L.-H."/>
            <person name="Turgeon B."/>
            <person name="Goodwin S."/>
            <person name="Spatafora J."/>
            <person name="Crous P."/>
            <person name="Grigoriev I."/>
        </authorList>
    </citation>
    <scope>NUCLEOTIDE SEQUENCE</scope>
    <source>
        <strain evidence="2">CBS 113389</strain>
    </source>
</reference>
<accession>A0A6A6PRK9</accession>
<dbReference type="GeneID" id="54475034"/>
<feature type="compositionally biased region" description="Polar residues" evidence="1">
    <location>
        <begin position="47"/>
        <end position="56"/>
    </location>
</feature>
<evidence type="ECO:0000256" key="1">
    <source>
        <dbReference type="SAM" id="MobiDB-lite"/>
    </source>
</evidence>
<dbReference type="RefSeq" id="XP_033588663.1">
    <property type="nucleotide sequence ID" value="XM_033734032.1"/>
</dbReference>
<feature type="compositionally biased region" description="Basic residues" evidence="1">
    <location>
        <begin position="30"/>
        <end position="39"/>
    </location>
</feature>
<dbReference type="InterPro" id="IPR003615">
    <property type="entry name" value="HNH_nuc"/>
</dbReference>
<dbReference type="PANTHER" id="PTHR37827:SF1">
    <property type="entry name" value="HNH DOMAIN-CONTAINING PROTEIN"/>
    <property type="match status" value="1"/>
</dbReference>
<evidence type="ECO:0000313" key="3">
    <source>
        <dbReference type="Proteomes" id="UP000799767"/>
    </source>
</evidence>
<dbReference type="EMBL" id="MU001637">
    <property type="protein sequence ID" value="KAF2482093.1"/>
    <property type="molecule type" value="Genomic_DNA"/>
</dbReference>
<organism evidence="2 3">
    <name type="scientific">Neohortaea acidophila</name>
    <dbReference type="NCBI Taxonomy" id="245834"/>
    <lineage>
        <taxon>Eukaryota</taxon>
        <taxon>Fungi</taxon>
        <taxon>Dikarya</taxon>
        <taxon>Ascomycota</taxon>
        <taxon>Pezizomycotina</taxon>
        <taxon>Dothideomycetes</taxon>
        <taxon>Dothideomycetidae</taxon>
        <taxon>Mycosphaerellales</taxon>
        <taxon>Teratosphaeriaceae</taxon>
        <taxon>Neohortaea</taxon>
    </lineage>
</organism>
<feature type="region of interest" description="Disordered" evidence="1">
    <location>
        <begin position="27"/>
        <end position="58"/>
    </location>
</feature>
<dbReference type="OrthoDB" id="4850648at2759"/>
<evidence type="ECO:0008006" key="4">
    <source>
        <dbReference type="Google" id="ProtNLM"/>
    </source>
</evidence>
<sequence>MLTTDASPNFEAFRDCLSTAVISKLTAPTKSKKQRPAKGRKNDGRPSNDSLNNDVTASEGDGDLEDFIEYLSAEIFRELPADLRTISYAAVQDNTTLAEKYTTPLDSKVISQIAETLPPSISDSLCTYGMLDDAADLDRFLDPILGGYVGTATAAPPEYTPAVTASRPAGCEICGREQLPLTYHHLIPRQVHAKAVKRGWHKEWELNKVAWLCRACHSCVHHVASNEELARDFYDLEKLLAREDVQRFARWVGRVRWKAR</sequence>
<gene>
    <name evidence="2" type="ORF">BDY17DRAFT_300267</name>
</gene>
<name>A0A6A6PRK9_9PEZI</name>
<evidence type="ECO:0000313" key="2">
    <source>
        <dbReference type="EMBL" id="KAF2482093.1"/>
    </source>
</evidence>
<keyword evidence="3" id="KW-1185">Reference proteome</keyword>
<dbReference type="AlphaFoldDB" id="A0A6A6PRK9"/>
<protein>
    <recommendedName>
        <fullName evidence="4">HNH domain-containing protein</fullName>
    </recommendedName>
</protein>
<dbReference type="PANTHER" id="PTHR37827">
    <property type="entry name" value="TUDOR DOMAIN-CONTAINING PROTEIN"/>
    <property type="match status" value="1"/>
</dbReference>
<dbReference type="CDD" id="cd00085">
    <property type="entry name" value="HNHc"/>
    <property type="match status" value="1"/>
</dbReference>